<evidence type="ECO:0000313" key="3">
    <source>
        <dbReference type="EMBL" id="MFD1946978.1"/>
    </source>
</evidence>
<dbReference type="InterPro" id="IPR050471">
    <property type="entry name" value="AB_hydrolase"/>
</dbReference>
<dbReference type="PANTHER" id="PTHR43433:SF4">
    <property type="entry name" value="NON-HEME CHLOROPEROXIDASE-RELATED"/>
    <property type="match status" value="1"/>
</dbReference>
<dbReference type="SUPFAM" id="SSF53474">
    <property type="entry name" value="alpha/beta-Hydrolases"/>
    <property type="match status" value="1"/>
</dbReference>
<evidence type="ECO:0000259" key="2">
    <source>
        <dbReference type="Pfam" id="PF00561"/>
    </source>
</evidence>
<dbReference type="Pfam" id="PF00561">
    <property type="entry name" value="Abhydrolase_1"/>
    <property type="match status" value="1"/>
</dbReference>
<dbReference type="InterPro" id="IPR000073">
    <property type="entry name" value="AB_hydrolase_1"/>
</dbReference>
<proteinExistence type="predicted"/>
<keyword evidence="3" id="KW-0378">Hydrolase</keyword>
<accession>A0ABW4TKN7</accession>
<dbReference type="InterPro" id="IPR029058">
    <property type="entry name" value="AB_hydrolase_fold"/>
</dbReference>
<keyword evidence="4" id="KW-1185">Reference proteome</keyword>
<gene>
    <name evidence="3" type="ORF">ACFSDE_09245</name>
</gene>
<feature type="domain" description="AB hydrolase-1" evidence="2">
    <location>
        <begin position="23"/>
        <end position="255"/>
    </location>
</feature>
<dbReference type="PANTHER" id="PTHR43433">
    <property type="entry name" value="HYDROLASE, ALPHA/BETA FOLD FAMILY PROTEIN"/>
    <property type="match status" value="1"/>
</dbReference>
<dbReference type="GO" id="GO:0016787">
    <property type="term" value="F:hydrolase activity"/>
    <property type="evidence" value="ECO:0007669"/>
    <property type="project" value="UniProtKB-KW"/>
</dbReference>
<dbReference type="PRINTS" id="PR00412">
    <property type="entry name" value="EPOXHYDRLASE"/>
</dbReference>
<sequence length="274" mass="29291">MPKISTADQTELHVDDSGGDGRPVVLIHGWPLSAEAWADQVPALTDAGYRVVAYDRRGFGRSDKPAGGFEYDTLAADLKAVLEGLDLTDATLVGFSMGGGEVARYVANHGQERLHSVVFAGAIPPFLLKSDRNPDGPLDEETAGGLRSGLEASRDDFFDEFMTNFFTAGEELKVTEEQRQQAVALCHQSDQAAALGCMGAFGTTDFRQDLPKISVPTLVIHGDSDAIVPFEGSGRRTHEAVAGSELVVVEDAPHGFNTSHADEFNAALLDFLAK</sequence>
<evidence type="ECO:0000313" key="4">
    <source>
        <dbReference type="Proteomes" id="UP001597351"/>
    </source>
</evidence>
<dbReference type="RefSeq" id="WP_343917643.1">
    <property type="nucleotide sequence ID" value="NZ_BAAAJT010000002.1"/>
</dbReference>
<dbReference type="InterPro" id="IPR000639">
    <property type="entry name" value="Epox_hydrolase-like"/>
</dbReference>
<comment type="caution">
    <text evidence="3">The sequence shown here is derived from an EMBL/GenBank/DDBJ whole genome shotgun (WGS) entry which is preliminary data.</text>
</comment>
<evidence type="ECO:0000256" key="1">
    <source>
        <dbReference type="ARBA" id="ARBA00022559"/>
    </source>
</evidence>
<protein>
    <submittedName>
        <fullName evidence="3">Alpha/beta fold hydrolase</fullName>
    </submittedName>
</protein>
<name>A0ABW4TKN7_9ACTN</name>
<organism evidence="3 4">
    <name type="scientific">Nocardioides aestuarii</name>
    <dbReference type="NCBI Taxonomy" id="252231"/>
    <lineage>
        <taxon>Bacteria</taxon>
        <taxon>Bacillati</taxon>
        <taxon>Actinomycetota</taxon>
        <taxon>Actinomycetes</taxon>
        <taxon>Propionibacteriales</taxon>
        <taxon>Nocardioidaceae</taxon>
        <taxon>Nocardioides</taxon>
    </lineage>
</organism>
<keyword evidence="1" id="KW-0560">Oxidoreductase</keyword>
<dbReference type="Proteomes" id="UP001597351">
    <property type="component" value="Unassembled WGS sequence"/>
</dbReference>
<keyword evidence="1" id="KW-0575">Peroxidase</keyword>
<dbReference type="Gene3D" id="3.40.50.1820">
    <property type="entry name" value="alpha/beta hydrolase"/>
    <property type="match status" value="1"/>
</dbReference>
<dbReference type="EMBL" id="JBHUGD010000003">
    <property type="protein sequence ID" value="MFD1946978.1"/>
    <property type="molecule type" value="Genomic_DNA"/>
</dbReference>
<reference evidence="4" key="1">
    <citation type="journal article" date="2019" name="Int. J. Syst. Evol. Microbiol.">
        <title>The Global Catalogue of Microorganisms (GCM) 10K type strain sequencing project: providing services to taxonomists for standard genome sequencing and annotation.</title>
        <authorList>
            <consortium name="The Broad Institute Genomics Platform"/>
            <consortium name="The Broad Institute Genome Sequencing Center for Infectious Disease"/>
            <person name="Wu L."/>
            <person name="Ma J."/>
        </authorList>
    </citation>
    <scope>NUCLEOTIDE SEQUENCE [LARGE SCALE GENOMIC DNA]</scope>
    <source>
        <strain evidence="4">CGMCC 1.12477</strain>
    </source>
</reference>
<dbReference type="PRINTS" id="PR00111">
    <property type="entry name" value="ABHYDROLASE"/>
</dbReference>